<comment type="subcellular location">
    <subcellularLocation>
        <location evidence="1">Membrane</location>
        <topology evidence="1">Multi-pass membrane protein</topology>
    </subcellularLocation>
</comment>
<feature type="transmembrane region" description="Helical" evidence="6">
    <location>
        <begin position="164"/>
        <end position="184"/>
    </location>
</feature>
<keyword evidence="3 6" id="KW-0812">Transmembrane</keyword>
<evidence type="ECO:0000256" key="5">
    <source>
        <dbReference type="ARBA" id="ARBA00023136"/>
    </source>
</evidence>
<dbReference type="Pfam" id="PF00892">
    <property type="entry name" value="EamA"/>
    <property type="match status" value="2"/>
</dbReference>
<evidence type="ECO:0000256" key="2">
    <source>
        <dbReference type="ARBA" id="ARBA00007362"/>
    </source>
</evidence>
<dbReference type="SUPFAM" id="SSF103481">
    <property type="entry name" value="Multidrug resistance efflux transporter EmrE"/>
    <property type="match status" value="2"/>
</dbReference>
<evidence type="ECO:0000313" key="9">
    <source>
        <dbReference type="Proteomes" id="UP001258207"/>
    </source>
</evidence>
<feature type="transmembrane region" description="Helical" evidence="6">
    <location>
        <begin position="21"/>
        <end position="41"/>
    </location>
</feature>
<feature type="transmembrane region" description="Helical" evidence="6">
    <location>
        <begin position="139"/>
        <end position="158"/>
    </location>
</feature>
<evidence type="ECO:0000256" key="1">
    <source>
        <dbReference type="ARBA" id="ARBA00004141"/>
    </source>
</evidence>
<reference evidence="8" key="1">
    <citation type="submission" date="2023-09" db="EMBL/GenBank/DDBJ databases">
        <title>First report of Pseudomonas coleopterorum DJ13 causing leaf spot on Rhododendron pulchrum Sweet in China.</title>
        <authorList>
            <person name="Zhang Y."/>
        </authorList>
    </citation>
    <scope>NUCLEOTIDE SEQUENCE</scope>
    <source>
        <strain evidence="8">DJ13</strain>
    </source>
</reference>
<keyword evidence="4 6" id="KW-1133">Transmembrane helix</keyword>
<feature type="transmembrane region" description="Helical" evidence="6">
    <location>
        <begin position="196"/>
        <end position="214"/>
    </location>
</feature>
<keyword evidence="5 6" id="KW-0472">Membrane</keyword>
<name>A0AAJ6MUR3_9PSED</name>
<evidence type="ECO:0000256" key="4">
    <source>
        <dbReference type="ARBA" id="ARBA00022989"/>
    </source>
</evidence>
<organism evidence="8 9">
    <name type="scientific">Pseudomonas coleopterorum</name>
    <dbReference type="NCBI Taxonomy" id="1605838"/>
    <lineage>
        <taxon>Bacteria</taxon>
        <taxon>Pseudomonadati</taxon>
        <taxon>Pseudomonadota</taxon>
        <taxon>Gammaproteobacteria</taxon>
        <taxon>Pseudomonadales</taxon>
        <taxon>Pseudomonadaceae</taxon>
        <taxon>Pseudomonas</taxon>
    </lineage>
</organism>
<feature type="domain" description="EamA" evidence="7">
    <location>
        <begin position="30"/>
        <end position="154"/>
    </location>
</feature>
<feature type="transmembrane region" description="Helical" evidence="6">
    <location>
        <begin position="261"/>
        <end position="278"/>
    </location>
</feature>
<dbReference type="InterPro" id="IPR037185">
    <property type="entry name" value="EmrE-like"/>
</dbReference>
<feature type="transmembrane region" description="Helical" evidence="6">
    <location>
        <begin position="284"/>
        <end position="301"/>
    </location>
</feature>
<dbReference type="InterPro" id="IPR000620">
    <property type="entry name" value="EamA_dom"/>
</dbReference>
<feature type="transmembrane region" description="Helical" evidence="6">
    <location>
        <begin position="226"/>
        <end position="249"/>
    </location>
</feature>
<protein>
    <submittedName>
        <fullName evidence="8">DMT family transporter</fullName>
    </submittedName>
</protein>
<dbReference type="InterPro" id="IPR050638">
    <property type="entry name" value="AA-Vitamin_Transporters"/>
</dbReference>
<evidence type="ECO:0000256" key="3">
    <source>
        <dbReference type="ARBA" id="ARBA00022692"/>
    </source>
</evidence>
<evidence type="ECO:0000313" key="8">
    <source>
        <dbReference type="EMBL" id="WNC10930.1"/>
    </source>
</evidence>
<comment type="similarity">
    <text evidence="2">Belongs to the EamA transporter family.</text>
</comment>
<evidence type="ECO:0000259" key="7">
    <source>
        <dbReference type="Pfam" id="PF00892"/>
    </source>
</evidence>
<accession>A0AAJ6MUR3</accession>
<dbReference type="Proteomes" id="UP001258207">
    <property type="component" value="Chromosome"/>
</dbReference>
<dbReference type="PANTHER" id="PTHR32322">
    <property type="entry name" value="INNER MEMBRANE TRANSPORTER"/>
    <property type="match status" value="1"/>
</dbReference>
<dbReference type="EMBL" id="CP134081">
    <property type="protein sequence ID" value="WNC10930.1"/>
    <property type="molecule type" value="Genomic_DNA"/>
</dbReference>
<feature type="transmembrane region" description="Helical" evidence="6">
    <location>
        <begin position="47"/>
        <end position="69"/>
    </location>
</feature>
<feature type="domain" description="EamA" evidence="7">
    <location>
        <begin position="166"/>
        <end position="301"/>
    </location>
</feature>
<dbReference type="GO" id="GO:0016020">
    <property type="term" value="C:membrane"/>
    <property type="evidence" value="ECO:0007669"/>
    <property type="project" value="UniProtKB-SubCell"/>
</dbReference>
<dbReference type="PANTHER" id="PTHR32322:SF2">
    <property type="entry name" value="EAMA DOMAIN-CONTAINING PROTEIN"/>
    <property type="match status" value="1"/>
</dbReference>
<evidence type="ECO:0000256" key="6">
    <source>
        <dbReference type="SAM" id="Phobius"/>
    </source>
</evidence>
<sequence>MNQPIPVKKDERSRLGWPQTLPLILIEAGLLLAWSSGFIGARLSIDYAPALLVAFWRCVVICLALLPFVLRPLLATSFRTLLRHAGIGLLAMAGYMTGLTQGITLGVPAGLTALCADLLPLGMALLAAAFLGERLVRQVWLGLIVGLAGVLWVSHSALELGNAPLWACALPIAGMLSLAVATLWQKRTSTSQLMSLLPNLWLQCFVSSFAFAAIEGSQGSLAPTFTSGFAVSVLWTGLSTLGGYGLYWLCLRRSSETRVTSVLYLSPPITLLWAWAMFDEPLSLQMWAGMAISAIGIWLVMRVEAQQAALQSTAPFSTAITTHSTERQDLVRSVHLND</sequence>
<dbReference type="AlphaFoldDB" id="A0AAJ6MUR3"/>
<gene>
    <name evidence="8" type="ORF">RI108_05785</name>
</gene>
<feature type="transmembrane region" description="Helical" evidence="6">
    <location>
        <begin position="81"/>
        <end position="103"/>
    </location>
</feature>
<proteinExistence type="inferred from homology"/>
<feature type="transmembrane region" description="Helical" evidence="6">
    <location>
        <begin position="109"/>
        <end position="132"/>
    </location>
</feature>